<feature type="region of interest" description="Disordered" evidence="6">
    <location>
        <begin position="408"/>
        <end position="438"/>
    </location>
</feature>
<dbReference type="InterPro" id="IPR020846">
    <property type="entry name" value="MFS_dom"/>
</dbReference>
<dbReference type="Proteomes" id="UP000660265">
    <property type="component" value="Unassembled WGS sequence"/>
</dbReference>
<feature type="transmembrane region" description="Helical" evidence="7">
    <location>
        <begin position="74"/>
        <end position="92"/>
    </location>
</feature>
<feature type="transmembrane region" description="Helical" evidence="7">
    <location>
        <begin position="144"/>
        <end position="161"/>
    </location>
</feature>
<evidence type="ECO:0000256" key="5">
    <source>
        <dbReference type="ARBA" id="ARBA00023136"/>
    </source>
</evidence>
<feature type="domain" description="Major facilitator superfamily (MFS) profile" evidence="8">
    <location>
        <begin position="1"/>
        <end position="189"/>
    </location>
</feature>
<keyword evidence="4 7" id="KW-1133">Transmembrane helix</keyword>
<feature type="transmembrane region" description="Helical" evidence="7">
    <location>
        <begin position="167"/>
        <end position="184"/>
    </location>
</feature>
<evidence type="ECO:0000256" key="4">
    <source>
        <dbReference type="ARBA" id="ARBA00022989"/>
    </source>
</evidence>
<dbReference type="InterPro" id="IPR036259">
    <property type="entry name" value="MFS_trans_sf"/>
</dbReference>
<reference evidence="10" key="1">
    <citation type="journal article" date="2019" name="Int. J. Syst. Evol. Microbiol.">
        <title>The Global Catalogue of Microorganisms (GCM) 10K type strain sequencing project: providing services to taxonomists for standard genome sequencing and annotation.</title>
        <authorList>
            <consortium name="The Broad Institute Genomics Platform"/>
            <consortium name="The Broad Institute Genome Sequencing Center for Infectious Disease"/>
            <person name="Wu L."/>
            <person name="Ma J."/>
        </authorList>
    </citation>
    <scope>NUCLEOTIDE SEQUENCE [LARGE SCALE GENOMIC DNA]</scope>
    <source>
        <strain evidence="10">CGMCC 4.7275</strain>
    </source>
</reference>
<feature type="transmembrane region" description="Helical" evidence="7">
    <location>
        <begin position="319"/>
        <end position="341"/>
    </location>
</feature>
<feature type="transmembrane region" description="Helical" evidence="7">
    <location>
        <begin position="233"/>
        <end position="252"/>
    </location>
</feature>
<dbReference type="Pfam" id="PF07690">
    <property type="entry name" value="MFS_1"/>
    <property type="match status" value="1"/>
</dbReference>
<dbReference type="Gene3D" id="1.20.1250.20">
    <property type="entry name" value="MFS general substrate transporter like domains"/>
    <property type="match status" value="1"/>
</dbReference>
<dbReference type="RefSeq" id="WP_189112006.1">
    <property type="nucleotide sequence ID" value="NZ_BMMV01000050.1"/>
</dbReference>
<evidence type="ECO:0000259" key="8">
    <source>
        <dbReference type="PROSITE" id="PS50850"/>
    </source>
</evidence>
<accession>A0ABQ2EYY5</accession>
<name>A0ABQ2EYY5_9ACTN</name>
<proteinExistence type="predicted"/>
<feature type="transmembrane region" description="Helical" evidence="7">
    <location>
        <begin position="383"/>
        <end position="401"/>
    </location>
</feature>
<dbReference type="PANTHER" id="PTHR23513:SF6">
    <property type="entry name" value="MAJOR FACILITATOR SUPERFAMILY ASSOCIATED DOMAIN-CONTAINING PROTEIN"/>
    <property type="match status" value="1"/>
</dbReference>
<organism evidence="9 10">
    <name type="scientific">Streptomyces camponoticapitis</name>
    <dbReference type="NCBI Taxonomy" id="1616125"/>
    <lineage>
        <taxon>Bacteria</taxon>
        <taxon>Bacillati</taxon>
        <taxon>Actinomycetota</taxon>
        <taxon>Actinomycetes</taxon>
        <taxon>Kitasatosporales</taxon>
        <taxon>Streptomycetaceae</taxon>
        <taxon>Streptomyces</taxon>
    </lineage>
</organism>
<dbReference type="InterPro" id="IPR011701">
    <property type="entry name" value="MFS"/>
</dbReference>
<evidence type="ECO:0000313" key="10">
    <source>
        <dbReference type="Proteomes" id="UP000660265"/>
    </source>
</evidence>
<feature type="transmembrane region" description="Helical" evidence="7">
    <location>
        <begin position="12"/>
        <end position="35"/>
    </location>
</feature>
<evidence type="ECO:0000256" key="1">
    <source>
        <dbReference type="ARBA" id="ARBA00004651"/>
    </source>
</evidence>
<feature type="transmembrane region" description="Helical" evidence="7">
    <location>
        <begin position="41"/>
        <end position="62"/>
    </location>
</feature>
<dbReference type="CDD" id="cd06173">
    <property type="entry name" value="MFS_MefA_like"/>
    <property type="match status" value="1"/>
</dbReference>
<comment type="subcellular location">
    <subcellularLocation>
        <location evidence="1">Cell membrane</location>
        <topology evidence="1">Multi-pass membrane protein</topology>
    </subcellularLocation>
</comment>
<keyword evidence="3 7" id="KW-0812">Transmembrane</keyword>
<evidence type="ECO:0000313" key="9">
    <source>
        <dbReference type="EMBL" id="GGK31807.1"/>
    </source>
</evidence>
<evidence type="ECO:0000256" key="3">
    <source>
        <dbReference type="ARBA" id="ARBA00022692"/>
    </source>
</evidence>
<feature type="transmembrane region" description="Helical" evidence="7">
    <location>
        <begin position="295"/>
        <end position="313"/>
    </location>
</feature>
<feature type="transmembrane region" description="Helical" evidence="7">
    <location>
        <begin position="264"/>
        <end position="288"/>
    </location>
</feature>
<evidence type="ECO:0000256" key="2">
    <source>
        <dbReference type="ARBA" id="ARBA00022475"/>
    </source>
</evidence>
<feature type="transmembrane region" description="Helical" evidence="7">
    <location>
        <begin position="98"/>
        <end position="123"/>
    </location>
</feature>
<dbReference type="PROSITE" id="PS50850">
    <property type="entry name" value="MFS"/>
    <property type="match status" value="1"/>
</dbReference>
<sequence length="438" mass="45543">MPAILRNKNVCLFLLGDLLANLGNYALWLAMAVWVKTLTGSTAAAGMVMFSFVLGSLSLPVFGVLADRYPRKRLLVVGYLSFAVAAFVLLLVDSPDDIWMIYAVVFANGLSGALAAPALSALLPSLVSDDHLPLVNGAHQSLHGVLRLFAPALGVGVFAVVGGPTVAAGVACSFLLATGAVLLVRPTAPTDAAGPGPTDPAESGAKRPEKFNWWEEVSGGAAFLLRNPLLRRITVATAIAVLGIGFFEVLGIEVVTKGLGRDASALGLLGVAQGVGCMVGGVTVGMLLRKFREQAIIAVAMVICALSTLALVVPLLPVVLFAVFALGLMLPALTAPTTTALQRQVPDSHLGRVFAAFEFAITMPQTVSMATGALLISHVDYRILLGVVAVMLCLAAGYVAAPARKWADGAPERTEAVETEAETAESDSRPRTALPEAR</sequence>
<feature type="transmembrane region" description="Helical" evidence="7">
    <location>
        <begin position="353"/>
        <end position="377"/>
    </location>
</feature>
<evidence type="ECO:0000256" key="6">
    <source>
        <dbReference type="SAM" id="MobiDB-lite"/>
    </source>
</evidence>
<dbReference type="EMBL" id="BMMV01000050">
    <property type="protein sequence ID" value="GGK31807.1"/>
    <property type="molecule type" value="Genomic_DNA"/>
</dbReference>
<keyword evidence="10" id="KW-1185">Reference proteome</keyword>
<gene>
    <name evidence="9" type="ORF">GCM10011583_74500</name>
</gene>
<dbReference type="PANTHER" id="PTHR23513">
    <property type="entry name" value="INTEGRAL MEMBRANE EFFLUX PROTEIN-RELATED"/>
    <property type="match status" value="1"/>
</dbReference>
<comment type="caution">
    <text evidence="9">The sequence shown here is derived from an EMBL/GenBank/DDBJ whole genome shotgun (WGS) entry which is preliminary data.</text>
</comment>
<protein>
    <submittedName>
        <fullName evidence="9">MFS transporter</fullName>
    </submittedName>
</protein>
<keyword evidence="5 7" id="KW-0472">Membrane</keyword>
<dbReference type="SUPFAM" id="SSF103473">
    <property type="entry name" value="MFS general substrate transporter"/>
    <property type="match status" value="1"/>
</dbReference>
<keyword evidence="2" id="KW-1003">Cell membrane</keyword>
<evidence type="ECO:0000256" key="7">
    <source>
        <dbReference type="SAM" id="Phobius"/>
    </source>
</evidence>